<dbReference type="AlphaFoldDB" id="A0A1I6GE92"/>
<accession>A0A1I6GE92</accession>
<reference evidence="2" key="1">
    <citation type="submission" date="2016-10" db="EMBL/GenBank/DDBJ databases">
        <authorList>
            <person name="Varghese N."/>
            <person name="Submissions S."/>
        </authorList>
    </citation>
    <scope>NUCLEOTIDE SEQUENCE [LARGE SCALE GENOMIC DNA]</scope>
    <source>
        <strain evidence="2">DSM 26879</strain>
    </source>
</reference>
<dbReference type="Pfam" id="PF11367">
    <property type="entry name" value="Tail_completion_gp17"/>
    <property type="match status" value="1"/>
</dbReference>
<gene>
    <name evidence="1" type="ORF">SAMN04488005_1509</name>
</gene>
<dbReference type="RefSeq" id="WP_090198387.1">
    <property type="nucleotide sequence ID" value="NZ_FOYP01000001.1"/>
</dbReference>
<name>A0A1I6GE92_9RHOB</name>
<dbReference type="Proteomes" id="UP000199478">
    <property type="component" value="Unassembled WGS sequence"/>
</dbReference>
<evidence type="ECO:0008006" key="3">
    <source>
        <dbReference type="Google" id="ProtNLM"/>
    </source>
</evidence>
<dbReference type="EMBL" id="FOYP01000001">
    <property type="protein sequence ID" value="SFR40499.1"/>
    <property type="molecule type" value="Genomic_DNA"/>
</dbReference>
<dbReference type="STRING" id="390270.SAMN04488005_1509"/>
<evidence type="ECO:0000313" key="2">
    <source>
        <dbReference type="Proteomes" id="UP000199478"/>
    </source>
</evidence>
<keyword evidence="2" id="KW-1185">Reference proteome</keyword>
<dbReference type="OrthoDB" id="7950654at2"/>
<dbReference type="InterPro" id="IPR021508">
    <property type="entry name" value="Gp17-like"/>
</dbReference>
<sequence length="128" mass="13794">MEEQLRALLLNDGGISSHVANRVNFGTHPQGQPFPAVVLTTISDSEGYTLQGPNGVSEARVQVDCYADSYGAAKLLSRAVRSLLSGYQNGAFQGVFLAGSRDSREGGSNDAERPYRTSMDFMVQFTNT</sequence>
<proteinExistence type="predicted"/>
<organism evidence="1 2">
    <name type="scientific">Yoonia tamlensis</name>
    <dbReference type="NCBI Taxonomy" id="390270"/>
    <lineage>
        <taxon>Bacteria</taxon>
        <taxon>Pseudomonadati</taxon>
        <taxon>Pseudomonadota</taxon>
        <taxon>Alphaproteobacteria</taxon>
        <taxon>Rhodobacterales</taxon>
        <taxon>Paracoccaceae</taxon>
        <taxon>Yoonia</taxon>
    </lineage>
</organism>
<protein>
    <recommendedName>
        <fullName evidence="3">DUF3168 domain-containing protein</fullName>
    </recommendedName>
</protein>
<evidence type="ECO:0000313" key="1">
    <source>
        <dbReference type="EMBL" id="SFR40499.1"/>
    </source>
</evidence>